<keyword evidence="2" id="KW-1185">Reference proteome</keyword>
<evidence type="ECO:0000313" key="2">
    <source>
        <dbReference type="Proteomes" id="UP000886520"/>
    </source>
</evidence>
<evidence type="ECO:0000313" key="1">
    <source>
        <dbReference type="EMBL" id="KAI5064011.1"/>
    </source>
</evidence>
<gene>
    <name evidence="1" type="ORF">GOP47_0020681</name>
</gene>
<proteinExistence type="predicted"/>
<dbReference type="Proteomes" id="UP000886520">
    <property type="component" value="Chromosome 20"/>
</dbReference>
<dbReference type="EMBL" id="JABFUD020000020">
    <property type="protein sequence ID" value="KAI5064011.1"/>
    <property type="molecule type" value="Genomic_DNA"/>
</dbReference>
<organism evidence="1 2">
    <name type="scientific">Adiantum capillus-veneris</name>
    <name type="common">Maidenhair fern</name>
    <dbReference type="NCBI Taxonomy" id="13818"/>
    <lineage>
        <taxon>Eukaryota</taxon>
        <taxon>Viridiplantae</taxon>
        <taxon>Streptophyta</taxon>
        <taxon>Embryophyta</taxon>
        <taxon>Tracheophyta</taxon>
        <taxon>Polypodiopsida</taxon>
        <taxon>Polypodiidae</taxon>
        <taxon>Polypodiales</taxon>
        <taxon>Pteridineae</taxon>
        <taxon>Pteridaceae</taxon>
        <taxon>Vittarioideae</taxon>
        <taxon>Adiantum</taxon>
    </lineage>
</organism>
<comment type="caution">
    <text evidence="1">The sequence shown here is derived from an EMBL/GenBank/DDBJ whole genome shotgun (WGS) entry which is preliminary data.</text>
</comment>
<accession>A0A9D4U9L3</accession>
<reference evidence="1" key="1">
    <citation type="submission" date="2021-01" db="EMBL/GenBank/DDBJ databases">
        <title>Adiantum capillus-veneris genome.</title>
        <authorList>
            <person name="Fang Y."/>
            <person name="Liao Q."/>
        </authorList>
    </citation>
    <scope>NUCLEOTIDE SEQUENCE</scope>
    <source>
        <strain evidence="1">H3</strain>
        <tissue evidence="1">Leaf</tissue>
    </source>
</reference>
<dbReference type="AlphaFoldDB" id="A0A9D4U9L3"/>
<name>A0A9D4U9L3_ADICA</name>
<protein>
    <submittedName>
        <fullName evidence="1">Uncharacterized protein</fullName>
    </submittedName>
</protein>
<sequence>MPSSFASLNPPLLPDLADDLWFYRSFVPFPSLCDVPCLRALFSPPPPDPSTLLAECMIAKLTFSRRRNTDHANTFGADKYGGACLGNYNETAYGGYSSFSDTDDYDWADDEEYYSAPSDWADEDSYNGCHGPCNSGNERVKVEMLPAPRLRTNVEPIDRVSWISDQELKRKEDVAYPLINGDNKVASGVRISAESASIADQATGRHEGDNKYVRSIYAVASAAPWKAAAKGRPLLVIK</sequence>